<comment type="caution">
    <text evidence="2">The sequence shown here is derived from an EMBL/GenBank/DDBJ whole genome shotgun (WGS) entry which is preliminary data.</text>
</comment>
<organism evidence="2 3">
    <name type="scientific">Roseateles asaccharophilus</name>
    <dbReference type="NCBI Taxonomy" id="582607"/>
    <lineage>
        <taxon>Bacteria</taxon>
        <taxon>Pseudomonadati</taxon>
        <taxon>Pseudomonadota</taxon>
        <taxon>Betaproteobacteria</taxon>
        <taxon>Burkholderiales</taxon>
        <taxon>Sphaerotilaceae</taxon>
        <taxon>Roseateles</taxon>
    </lineage>
</organism>
<feature type="region of interest" description="Disordered" evidence="1">
    <location>
        <begin position="79"/>
        <end position="141"/>
    </location>
</feature>
<accession>A0ABU2A708</accession>
<evidence type="ECO:0000313" key="2">
    <source>
        <dbReference type="EMBL" id="MDR7332981.1"/>
    </source>
</evidence>
<feature type="compositionally biased region" description="Basic and acidic residues" evidence="1">
    <location>
        <begin position="79"/>
        <end position="101"/>
    </location>
</feature>
<evidence type="ECO:0000256" key="1">
    <source>
        <dbReference type="SAM" id="MobiDB-lite"/>
    </source>
</evidence>
<sequence length="1184" mass="124089">MRLDNYSVAAFEAFEPVHGDADAPWHGAPEAQPEPAPVPAEEAPSQLLHDMAQQRPVFVLLPEAGPQRRLPRLDDGDRWALRDRHSGGGLEHFEPFERDSDAGGELPSQAPPPAPFAEAPAPVPAPEPAVPTPPAPAPVEAALPVEAPPPVAEPAPAAPPVVAGAATVELPLGPAVDRGWLQQRETGLEAVRADFEAAREAARSAPPADVAQAAGTGWAPAPTDGDGNPINGAVLVPDAAAAAAQPEFVPAWTLREGGGMPAPQGQWLSFDDVAYERTYRERLAAHPETSAGLNKLAQLYGQPVQQLLGAHPELWALATQEHALNAGAPPQPGVAMGDARALGQLDLYLADPFITRLRDQLGGTPAAPTSGLALEQQRLYGAERHAELTQLSQAMAAVRQTHAAAMQAARDGGGAGWIEVPLQFGTDPETGWPTGIYQTVSNGDSSEIVRDANGVPVLATQRVFDEALFTNAWLAEGASSGGLAQEAFARFYGGAHSQIVLQHDQSESGGPPRWVSQPSLDNPAVGLDAWSGVYDGEFVSLDLNHAPRLNDDTAIGFDPQLGWVTSRDNLYEHRSWFDKALPIAFVAFTAWVTAGATAGMGWVGGAITGAVASGASGLVNGNLSLKGVLIGAVSGGLAAGLTPTLTSTLKDAGMGAAAGVAARMTVQGGIQALLGGSFKDGVIAGFASGLADLASANIAENIQKAVDAGTMSAAEALAARTFNTMLSSAIRAAGSPDDPAHAFAQEWLGALMQEHLPAPVAPPAPAPDPDGVQTFPVPDPGAVEVTPLPPGGLVFDDEGNLMPGVVDPEASAVDNAGVIYQRLLDQGLTQGEAAEMAVHYLEEQVPARPSVDPSLAAEWAGLSPQEQQDRLDEVQRQIEWELNADIVRHQSTLSPEELMQLTGGGGKGGGAVSIAVNGRWDAALNAASDIAGLAQPLLELQGDLQKLQSLQAESKIADLRARMRAAGMPNVSENYQMALVPGPGGAAVTVRDYGATVDQLRSAYNDFLTDRRYTETWGGNWRELRMGRSQMTVPEFETKVLQLQQDATNQAYEEGRRLIGSKELPISPKGFAHTLGSYIDEKVRLELRQFGNVEKLPDAAGSNLFAVNRRISGGGLAGIPDLRIGGNLISDVSLAPKNGTYEQLQRWNAIRPNDTLIIRPDAMGGAYVVPRSTIPRINKPGTPG</sequence>
<proteinExistence type="predicted"/>
<evidence type="ECO:0000313" key="3">
    <source>
        <dbReference type="Proteomes" id="UP001180825"/>
    </source>
</evidence>
<name>A0ABU2A708_9BURK</name>
<protein>
    <recommendedName>
        <fullName evidence="4">LysM domain-containing protein</fullName>
    </recommendedName>
</protein>
<keyword evidence="3" id="KW-1185">Reference proteome</keyword>
<feature type="region of interest" description="Disordered" evidence="1">
    <location>
        <begin position="19"/>
        <end position="43"/>
    </location>
</feature>
<evidence type="ECO:0008006" key="4">
    <source>
        <dbReference type="Google" id="ProtNLM"/>
    </source>
</evidence>
<feature type="region of interest" description="Disordered" evidence="1">
    <location>
        <begin position="203"/>
        <end position="226"/>
    </location>
</feature>
<feature type="compositionally biased region" description="Pro residues" evidence="1">
    <location>
        <begin position="109"/>
        <end position="137"/>
    </location>
</feature>
<dbReference type="EMBL" id="JAVDXV010000003">
    <property type="protein sequence ID" value="MDR7332981.1"/>
    <property type="molecule type" value="Genomic_DNA"/>
</dbReference>
<dbReference type="RefSeq" id="WP_310328173.1">
    <property type="nucleotide sequence ID" value="NZ_JAVDXV010000003.1"/>
</dbReference>
<dbReference type="Proteomes" id="UP001180825">
    <property type="component" value="Unassembled WGS sequence"/>
</dbReference>
<reference evidence="2 3" key="1">
    <citation type="submission" date="2023-07" db="EMBL/GenBank/DDBJ databases">
        <title>Sorghum-associated microbial communities from plants grown in Nebraska, USA.</title>
        <authorList>
            <person name="Schachtman D."/>
        </authorList>
    </citation>
    <scope>NUCLEOTIDE SEQUENCE [LARGE SCALE GENOMIC DNA]</scope>
    <source>
        <strain evidence="2 3">BE316</strain>
    </source>
</reference>
<gene>
    <name evidence="2" type="ORF">J2X21_002114</name>
</gene>